<accession>A0ABS8UZE5</accession>
<evidence type="ECO:0000313" key="2">
    <source>
        <dbReference type="Proteomes" id="UP000823775"/>
    </source>
</evidence>
<organism evidence="1 2">
    <name type="scientific">Datura stramonium</name>
    <name type="common">Jimsonweed</name>
    <name type="synonym">Common thornapple</name>
    <dbReference type="NCBI Taxonomy" id="4076"/>
    <lineage>
        <taxon>Eukaryota</taxon>
        <taxon>Viridiplantae</taxon>
        <taxon>Streptophyta</taxon>
        <taxon>Embryophyta</taxon>
        <taxon>Tracheophyta</taxon>
        <taxon>Spermatophyta</taxon>
        <taxon>Magnoliopsida</taxon>
        <taxon>eudicotyledons</taxon>
        <taxon>Gunneridae</taxon>
        <taxon>Pentapetalae</taxon>
        <taxon>asterids</taxon>
        <taxon>lamiids</taxon>
        <taxon>Solanales</taxon>
        <taxon>Solanaceae</taxon>
        <taxon>Solanoideae</taxon>
        <taxon>Datureae</taxon>
        <taxon>Datura</taxon>
    </lineage>
</organism>
<dbReference type="Proteomes" id="UP000823775">
    <property type="component" value="Unassembled WGS sequence"/>
</dbReference>
<evidence type="ECO:0000313" key="1">
    <source>
        <dbReference type="EMBL" id="MCD9639487.1"/>
    </source>
</evidence>
<name>A0ABS8UZE5_DATST</name>
<keyword evidence="2" id="KW-1185">Reference proteome</keyword>
<sequence length="114" mass="12407">MEGEIVAMRELLGVFPRPPQGGTSSGAVSSDPKLLQKEIISPAQAHVKLWEMPQVSKKDAQLFYYLSGFEMRSLVSSATAATRPLVRQHLSISPSPRVTPRLGGMTGTWCPART</sequence>
<gene>
    <name evidence="1" type="ORF">HAX54_024058</name>
</gene>
<protein>
    <submittedName>
        <fullName evidence="1">Uncharacterized protein</fullName>
    </submittedName>
</protein>
<reference evidence="1 2" key="1">
    <citation type="journal article" date="2021" name="BMC Genomics">
        <title>Datura genome reveals duplications of psychoactive alkaloid biosynthetic genes and high mutation rate following tissue culture.</title>
        <authorList>
            <person name="Rajewski A."/>
            <person name="Carter-House D."/>
            <person name="Stajich J."/>
            <person name="Litt A."/>
        </authorList>
    </citation>
    <scope>NUCLEOTIDE SEQUENCE [LARGE SCALE GENOMIC DNA]</scope>
    <source>
        <strain evidence="1">AR-01</strain>
    </source>
</reference>
<proteinExistence type="predicted"/>
<comment type="caution">
    <text evidence="1">The sequence shown here is derived from an EMBL/GenBank/DDBJ whole genome shotgun (WGS) entry which is preliminary data.</text>
</comment>
<dbReference type="EMBL" id="JACEIK010002926">
    <property type="protein sequence ID" value="MCD9639487.1"/>
    <property type="molecule type" value="Genomic_DNA"/>
</dbReference>